<evidence type="ECO:0000256" key="2">
    <source>
        <dbReference type="ARBA" id="ARBA00023136"/>
    </source>
</evidence>
<dbReference type="PIRSF" id="PIRSF005690">
    <property type="entry name" value="GerBA"/>
    <property type="match status" value="1"/>
</dbReference>
<gene>
    <name evidence="5" type="ORF">I8J29_01830</name>
</gene>
<feature type="region of interest" description="Disordered" evidence="3">
    <location>
        <begin position="498"/>
        <end position="523"/>
    </location>
</feature>
<feature type="compositionally biased region" description="Basic and acidic residues" evidence="3">
    <location>
        <begin position="500"/>
        <end position="523"/>
    </location>
</feature>
<dbReference type="Proteomes" id="UP000670947">
    <property type="component" value="Unassembled WGS sequence"/>
</dbReference>
<dbReference type="InterPro" id="IPR050768">
    <property type="entry name" value="UPF0353/GerABKA_families"/>
</dbReference>
<feature type="transmembrane region" description="Helical" evidence="4">
    <location>
        <begin position="381"/>
        <end position="398"/>
    </location>
</feature>
<dbReference type="Pfam" id="PF03323">
    <property type="entry name" value="GerA"/>
    <property type="match status" value="1"/>
</dbReference>
<dbReference type="PANTHER" id="PTHR22550">
    <property type="entry name" value="SPORE GERMINATION PROTEIN"/>
    <property type="match status" value="1"/>
</dbReference>
<feature type="transmembrane region" description="Helical" evidence="4">
    <location>
        <begin position="404"/>
        <end position="424"/>
    </location>
</feature>
<evidence type="ECO:0000313" key="6">
    <source>
        <dbReference type="Proteomes" id="UP000670947"/>
    </source>
</evidence>
<keyword evidence="4" id="KW-0812">Transmembrane</keyword>
<name>A0ABS3W3N4_9BACL</name>
<feature type="transmembrane region" description="Helical" evidence="4">
    <location>
        <begin position="272"/>
        <end position="294"/>
    </location>
</feature>
<feature type="transmembrane region" description="Helical" evidence="4">
    <location>
        <begin position="314"/>
        <end position="333"/>
    </location>
</feature>
<reference evidence="5 6" key="1">
    <citation type="submission" date="2021-03" db="EMBL/GenBank/DDBJ databases">
        <title>Paenibacillus artemisicola MWE-103 whole genome sequence.</title>
        <authorList>
            <person name="Ham Y.J."/>
        </authorList>
    </citation>
    <scope>NUCLEOTIDE SEQUENCE [LARGE SCALE GENOMIC DNA]</scope>
    <source>
        <strain evidence="5 6">MWE-103</strain>
    </source>
</reference>
<organism evidence="5 6">
    <name type="scientific">Paenibacillus artemisiicola</name>
    <dbReference type="NCBI Taxonomy" id="1172618"/>
    <lineage>
        <taxon>Bacteria</taxon>
        <taxon>Bacillati</taxon>
        <taxon>Bacillota</taxon>
        <taxon>Bacilli</taxon>
        <taxon>Bacillales</taxon>
        <taxon>Paenibacillaceae</taxon>
        <taxon>Paenibacillus</taxon>
    </lineage>
</organism>
<keyword evidence="2 4" id="KW-0472">Membrane</keyword>
<accession>A0ABS3W3N4</accession>
<feature type="region of interest" description="Disordered" evidence="3">
    <location>
        <begin position="1"/>
        <end position="24"/>
    </location>
</feature>
<evidence type="ECO:0000256" key="4">
    <source>
        <dbReference type="SAM" id="Phobius"/>
    </source>
</evidence>
<keyword evidence="6" id="KW-1185">Reference proteome</keyword>
<sequence>MFRKMSKRTAGGGGDPSAAKRSIDPHLGENLDYLRTIMGQSPDITIREFEYGQTGRQIAVAYAEGISDRPTVDAFVLKVLAIDEAHAAPEGAKDAKPLLNFIKTNATAIGEISVECEWKAVILSVLSGDTVIFVDGSKDALVCGTRGGKARAITEPSSQVVIRGPKDGFTETIGANVAQVRRRIRSQNLWLETIQVGEQTHTDIVIMYINGIAKEELVQEVKRRLQKIDTDAILESGYIEQLIQDDAYTPFPILYNTERPDTVSGNLLEGRVAIFVDGTPFVLIAPATFGMFFQSAEDYNQNFEAASLIRMLRFSAYFISLYVPSIYIAAITFHQEMIPTQLIVSLAAQRQNVPFPAFIEALIMEASFEILREAGLRMPRAIGQAVSIVGALVLGQAAVQAGLISSAMVIVVSITGISSFATASYDLALSARIIRFCMMAASGFLGFYGIAIFSFIVLGHMCGLRSFGTQYMSALTVFDAKDQKDLFVRLSWRNQLTRPRQADERNRVRQSEPKPDPAGEGHP</sequence>
<dbReference type="PANTHER" id="PTHR22550:SF5">
    <property type="entry name" value="LEUCINE ZIPPER PROTEIN 4"/>
    <property type="match status" value="1"/>
</dbReference>
<comment type="caution">
    <text evidence="5">The sequence shown here is derived from an EMBL/GenBank/DDBJ whole genome shotgun (WGS) entry which is preliminary data.</text>
</comment>
<keyword evidence="4" id="KW-1133">Transmembrane helix</keyword>
<evidence type="ECO:0000256" key="3">
    <source>
        <dbReference type="SAM" id="MobiDB-lite"/>
    </source>
</evidence>
<evidence type="ECO:0000313" key="5">
    <source>
        <dbReference type="EMBL" id="MBO7742918.1"/>
    </source>
</evidence>
<protein>
    <submittedName>
        <fullName evidence="5">Spore germination protein</fullName>
    </submittedName>
</protein>
<feature type="transmembrane region" description="Helical" evidence="4">
    <location>
        <begin position="436"/>
        <end position="458"/>
    </location>
</feature>
<dbReference type="InterPro" id="IPR004995">
    <property type="entry name" value="Spore_Ger"/>
</dbReference>
<evidence type="ECO:0000256" key="1">
    <source>
        <dbReference type="ARBA" id="ARBA00005278"/>
    </source>
</evidence>
<dbReference type="EMBL" id="JAGGDJ010000001">
    <property type="protein sequence ID" value="MBO7742918.1"/>
    <property type="molecule type" value="Genomic_DNA"/>
</dbReference>
<proteinExistence type="inferred from homology"/>
<comment type="similarity">
    <text evidence="1">Belongs to the GerABKA family.</text>
</comment>